<accession>A0ABU7R4G6</accession>
<dbReference type="SUPFAM" id="SSF56349">
    <property type="entry name" value="DNA breaking-rejoining enzymes"/>
    <property type="match status" value="1"/>
</dbReference>
<dbReference type="Pfam" id="PF00589">
    <property type="entry name" value="Phage_integrase"/>
    <property type="match status" value="1"/>
</dbReference>
<protein>
    <recommendedName>
        <fullName evidence="2">Tyr recombinase domain-containing protein</fullName>
    </recommendedName>
</protein>
<evidence type="ECO:0000256" key="1">
    <source>
        <dbReference type="ARBA" id="ARBA00023172"/>
    </source>
</evidence>
<feature type="domain" description="Tyr recombinase" evidence="2">
    <location>
        <begin position="244"/>
        <end position="397"/>
    </location>
</feature>
<dbReference type="Proteomes" id="UP001350005">
    <property type="component" value="Unassembled WGS sequence"/>
</dbReference>
<dbReference type="EMBL" id="JAZGJU010000054">
    <property type="protein sequence ID" value="MEE6129678.1"/>
    <property type="molecule type" value="Genomic_DNA"/>
</dbReference>
<dbReference type="Gene3D" id="1.10.443.10">
    <property type="entry name" value="Intergrase catalytic core"/>
    <property type="match status" value="1"/>
</dbReference>
<evidence type="ECO:0000313" key="4">
    <source>
        <dbReference type="Proteomes" id="UP001350005"/>
    </source>
</evidence>
<reference evidence="3 4" key="1">
    <citation type="submission" date="2024-01" db="EMBL/GenBank/DDBJ databases">
        <title>Whole genome of Chryseobacterium arthrosphaerae NNCa 2741.</title>
        <authorList>
            <person name="Boriskina E.V."/>
            <person name="Gordinskaya N.A."/>
            <person name="Kropotov V.S."/>
            <person name="Alekseeva A.E."/>
            <person name="Makhova M.A."/>
            <person name="Kryazhev D.V."/>
            <person name="Shkurkina I.S."/>
        </authorList>
    </citation>
    <scope>NUCLEOTIDE SEQUENCE [LARGE SCALE GENOMIC DNA]</scope>
    <source>
        <strain evidence="3 4">NNCa 2741</strain>
    </source>
</reference>
<comment type="caution">
    <text evidence="3">The sequence shown here is derived from an EMBL/GenBank/DDBJ whole genome shotgun (WGS) entry which is preliminary data.</text>
</comment>
<dbReference type="InterPro" id="IPR011010">
    <property type="entry name" value="DNA_brk_join_enz"/>
</dbReference>
<organism evidence="3 4">
    <name type="scientific">Chryseobacterium arthrosphaerae</name>
    <dbReference type="NCBI Taxonomy" id="651561"/>
    <lineage>
        <taxon>Bacteria</taxon>
        <taxon>Pseudomonadati</taxon>
        <taxon>Bacteroidota</taxon>
        <taxon>Flavobacteriia</taxon>
        <taxon>Flavobacteriales</taxon>
        <taxon>Weeksellaceae</taxon>
        <taxon>Chryseobacterium group</taxon>
        <taxon>Chryseobacterium</taxon>
    </lineage>
</organism>
<dbReference type="InterPro" id="IPR002104">
    <property type="entry name" value="Integrase_catalytic"/>
</dbReference>
<dbReference type="RefSeq" id="WP_330937518.1">
    <property type="nucleotide sequence ID" value="NZ_JAZGJU010000054.1"/>
</dbReference>
<keyword evidence="4" id="KW-1185">Reference proteome</keyword>
<evidence type="ECO:0000313" key="3">
    <source>
        <dbReference type="EMBL" id="MEE6129678.1"/>
    </source>
</evidence>
<sequence>MKKERKNLLNGCSRTGVFISPAGYKQFTNKSKFPKQWRVKCIFHDPKQIDRYPNGFQFVKKFSSDDLSFLKEEAELQKDIMEDMLDNRHYNPITHEYMSEKLVKLHPKLPIIKALKIAHELKSKRWTVGYSNDVLRLINDIDKILIEVGFMKLLIGDVETWHVKTILDYLNLTNSVFNHSRSHLQSLFKELKQYGCTGKENPVNDVEKRVEEIKIREIISQRDMIYVHRYLQTKCYTFFRYGKIFFYAAGRSTEFMQIQKKHVDLDNQEYKVLIKKGKQYTWENKVILRAAIPYWREVLSECQDEEDYLFSAGLVPGEKPISAKQISRRWKRHVKDSDDIKDADGNIIKVTADFYTHKHLFLDILDEMSNNKLKEIDSPAQRMANHTTNATTGIYTTGRESRKIRDLKEIIVDNI</sequence>
<proteinExistence type="predicted"/>
<evidence type="ECO:0000259" key="2">
    <source>
        <dbReference type="Pfam" id="PF00589"/>
    </source>
</evidence>
<keyword evidence="1" id="KW-0233">DNA recombination</keyword>
<dbReference type="InterPro" id="IPR013762">
    <property type="entry name" value="Integrase-like_cat_sf"/>
</dbReference>
<name>A0ABU7R4G6_9FLAO</name>
<gene>
    <name evidence="3" type="ORF">V2E39_19925</name>
</gene>